<evidence type="ECO:0000313" key="1">
    <source>
        <dbReference type="EMBL" id="GAG12359.1"/>
    </source>
</evidence>
<dbReference type="EMBL" id="BARS01024843">
    <property type="protein sequence ID" value="GAG12359.1"/>
    <property type="molecule type" value="Genomic_DNA"/>
</dbReference>
<accession>X0V2M6</accession>
<sequence>MANWAGTATATLVLLFLTPYVVSRLGDERFGIYAMANQSLLYVGLLA</sequence>
<evidence type="ECO:0008006" key="2">
    <source>
        <dbReference type="Google" id="ProtNLM"/>
    </source>
</evidence>
<reference evidence="1" key="1">
    <citation type="journal article" date="2014" name="Front. Microbiol.">
        <title>High frequency of phylogenetically diverse reductive dehalogenase-homologous genes in deep subseafloor sedimentary metagenomes.</title>
        <authorList>
            <person name="Kawai M."/>
            <person name="Futagami T."/>
            <person name="Toyoda A."/>
            <person name="Takaki Y."/>
            <person name="Nishi S."/>
            <person name="Hori S."/>
            <person name="Arai W."/>
            <person name="Tsubouchi T."/>
            <person name="Morono Y."/>
            <person name="Uchiyama I."/>
            <person name="Ito T."/>
            <person name="Fujiyama A."/>
            <person name="Inagaki F."/>
            <person name="Takami H."/>
        </authorList>
    </citation>
    <scope>NUCLEOTIDE SEQUENCE</scope>
    <source>
        <strain evidence="1">Expedition CK06-06</strain>
    </source>
</reference>
<feature type="non-terminal residue" evidence="1">
    <location>
        <position position="47"/>
    </location>
</feature>
<gene>
    <name evidence="1" type="ORF">S01H1_39373</name>
</gene>
<dbReference type="AlphaFoldDB" id="X0V2M6"/>
<proteinExistence type="predicted"/>
<protein>
    <recommendedName>
        <fullName evidence="2">Polysaccharide biosynthesis protein</fullName>
    </recommendedName>
</protein>
<comment type="caution">
    <text evidence="1">The sequence shown here is derived from an EMBL/GenBank/DDBJ whole genome shotgun (WGS) entry which is preliminary data.</text>
</comment>
<name>X0V2M6_9ZZZZ</name>
<organism evidence="1">
    <name type="scientific">marine sediment metagenome</name>
    <dbReference type="NCBI Taxonomy" id="412755"/>
    <lineage>
        <taxon>unclassified sequences</taxon>
        <taxon>metagenomes</taxon>
        <taxon>ecological metagenomes</taxon>
    </lineage>
</organism>